<feature type="transmembrane region" description="Helical" evidence="2">
    <location>
        <begin position="206"/>
        <end position="223"/>
    </location>
</feature>
<dbReference type="Gene3D" id="3.10.310.50">
    <property type="match status" value="1"/>
</dbReference>
<dbReference type="InterPro" id="IPR007621">
    <property type="entry name" value="TPM_dom"/>
</dbReference>
<feature type="compositionally biased region" description="Gly residues" evidence="1">
    <location>
        <begin position="266"/>
        <end position="280"/>
    </location>
</feature>
<gene>
    <name evidence="4" type="ORF">C4K46_09450</name>
</gene>
<keyword evidence="2" id="KW-1133">Transmembrane helix</keyword>
<proteinExistence type="predicted"/>
<feature type="region of interest" description="Disordered" evidence="1">
    <location>
        <begin position="228"/>
        <end position="280"/>
    </location>
</feature>
<feature type="domain" description="TPM" evidence="3">
    <location>
        <begin position="38"/>
        <end position="160"/>
    </location>
</feature>
<keyword evidence="5" id="KW-1185">Reference proteome</keyword>
<name>A0ABS5B5P5_9STRE</name>
<evidence type="ECO:0000313" key="4">
    <source>
        <dbReference type="EMBL" id="MBP2624159.1"/>
    </source>
</evidence>
<reference evidence="4 5" key="1">
    <citation type="submission" date="2018-02" db="EMBL/GenBank/DDBJ databases">
        <title>Draft genome sequence of Streptococcus oricebi CCUG 70868T type strain.</title>
        <authorList>
            <person name="Mendez V."/>
            <person name="Salva-Serra F."/>
            <person name="Jaen-Luchoro D."/>
            <person name="Gonzales-Siles L."/>
            <person name="Karlsson R."/>
            <person name="Engstrom-Jakobsson H."/>
            <person name="Busquets A."/>
            <person name="Gomila M."/>
            <person name="Pineiro-Iglesias B."/>
            <person name="Bennasar-Figueras A."/>
            <person name="Seeger M."/>
            <person name="Moore E."/>
        </authorList>
    </citation>
    <scope>NUCLEOTIDE SEQUENCE [LARGE SCALE GENOMIC DNA]</scope>
    <source>
        <strain evidence="4 5">CCUG 70868</strain>
    </source>
</reference>
<sequence length="280" mass="30743">MKKKYLPSFQIWLKFGILFFIYLVLSAFTAPERPANGVYDPDNHLSTELVDQIKILNEANSNKESKLQIGVYVVDSLKGETIENVANETARAWNIGYAEDNNGVLIAVSIQDRKSRIETSDSVAAKITDYETYQFLQTARPFFRRGDYSGGVLSIANNLNHQFYGELSQVSTSLDLDDIAMSRAIYEEHSSSHSSESDLSEEFSKLAPGLGILFLFFLFLLGVKSKGSDDDDHHSGGSSWRSSSWSSSSSSSRSRSSSSGWSSKGWSGGGFGGGGSSDSW</sequence>
<dbReference type="Pfam" id="PF04536">
    <property type="entry name" value="TPM_phosphatase"/>
    <property type="match status" value="1"/>
</dbReference>
<feature type="compositionally biased region" description="Low complexity" evidence="1">
    <location>
        <begin position="236"/>
        <end position="265"/>
    </location>
</feature>
<accession>A0ABS5B5P5</accession>
<dbReference type="RefSeq" id="WP_209628899.1">
    <property type="nucleotide sequence ID" value="NZ_PRDG01000006.1"/>
</dbReference>
<dbReference type="PANTHER" id="PTHR30373">
    <property type="entry name" value="UPF0603 PROTEIN YGCG"/>
    <property type="match status" value="1"/>
</dbReference>
<evidence type="ECO:0000313" key="5">
    <source>
        <dbReference type="Proteomes" id="UP001519296"/>
    </source>
</evidence>
<organism evidence="4 5">
    <name type="scientific">Streptococcus oricebi</name>
    <dbReference type="NCBI Taxonomy" id="1547447"/>
    <lineage>
        <taxon>Bacteria</taxon>
        <taxon>Bacillati</taxon>
        <taxon>Bacillota</taxon>
        <taxon>Bacilli</taxon>
        <taxon>Lactobacillales</taxon>
        <taxon>Streptococcaceae</taxon>
        <taxon>Streptococcus</taxon>
    </lineage>
</organism>
<keyword evidence="2" id="KW-0812">Transmembrane</keyword>
<dbReference type="Proteomes" id="UP001519296">
    <property type="component" value="Unassembled WGS sequence"/>
</dbReference>
<dbReference type="EMBL" id="PRDG01000006">
    <property type="protein sequence ID" value="MBP2624159.1"/>
    <property type="molecule type" value="Genomic_DNA"/>
</dbReference>
<keyword evidence="2" id="KW-0472">Membrane</keyword>
<evidence type="ECO:0000256" key="1">
    <source>
        <dbReference type="SAM" id="MobiDB-lite"/>
    </source>
</evidence>
<evidence type="ECO:0000256" key="2">
    <source>
        <dbReference type="SAM" id="Phobius"/>
    </source>
</evidence>
<feature type="transmembrane region" description="Helical" evidence="2">
    <location>
        <begin position="12"/>
        <end position="30"/>
    </location>
</feature>
<evidence type="ECO:0000259" key="3">
    <source>
        <dbReference type="Pfam" id="PF04536"/>
    </source>
</evidence>
<dbReference type="PANTHER" id="PTHR30373:SF2">
    <property type="entry name" value="UPF0603 PROTEIN YGCG"/>
    <property type="match status" value="1"/>
</dbReference>
<protein>
    <recommendedName>
        <fullName evidence="3">TPM domain-containing protein</fullName>
    </recommendedName>
</protein>
<comment type="caution">
    <text evidence="4">The sequence shown here is derived from an EMBL/GenBank/DDBJ whole genome shotgun (WGS) entry which is preliminary data.</text>
</comment>